<dbReference type="SUPFAM" id="SSF53335">
    <property type="entry name" value="S-adenosyl-L-methionine-dependent methyltransferases"/>
    <property type="match status" value="1"/>
</dbReference>
<dbReference type="GO" id="GO:0008168">
    <property type="term" value="F:methyltransferase activity"/>
    <property type="evidence" value="ECO:0007669"/>
    <property type="project" value="UniProtKB-KW"/>
</dbReference>
<organism evidence="5">
    <name type="scientific">Megaviridae environmental sample</name>
    <dbReference type="NCBI Taxonomy" id="1737588"/>
    <lineage>
        <taxon>Viruses</taxon>
        <taxon>Varidnaviria</taxon>
        <taxon>Bamfordvirae</taxon>
        <taxon>Nucleocytoviricota</taxon>
        <taxon>Megaviricetes</taxon>
        <taxon>Imitervirales</taxon>
        <taxon>Mimiviridae</taxon>
        <taxon>environmental samples</taxon>
    </lineage>
</organism>
<protein>
    <submittedName>
        <fullName evidence="5">Methyltransferase domain protein</fullName>
    </submittedName>
</protein>
<dbReference type="InterPro" id="IPR025714">
    <property type="entry name" value="Methyltranfer_dom"/>
</dbReference>
<proteinExistence type="predicted"/>
<keyword evidence="1 5" id="KW-0489">Methyltransferase</keyword>
<feature type="transmembrane region" description="Helical" evidence="3">
    <location>
        <begin position="12"/>
        <end position="29"/>
    </location>
</feature>
<feature type="domain" description="Methyltransferase" evidence="4">
    <location>
        <begin position="92"/>
        <end position="195"/>
    </location>
</feature>
<sequence length="308" mass="36302">MGLSSILKKLSTHIKVCFFLILILLFINLRSMLSTNHSLIEGYQNKSDKKIRYYYNFTIYDTFYIEIYDKLLFNNNKISYETKELIQLVNMNKHTHVLDIGCCTGHHCKIFADTKAKVIGLDKSEAAIKKAKENYPKCTFKLGNTLNMNLFNKEAFDVLTCFYFTMYYIKNKDQFFKNCYYWLKPGGYLAIHLVNRDKFNPVIPAGEPLLIVSPQKYAKERITTSLVTFKGFKYKSKFIPNKTNKDIMYFKETFKYKDGSFRINEHKLFMDDSKKIIALAQKYGFTSIAKIDLLLCNYDYQYIYVLQK</sequence>
<dbReference type="InterPro" id="IPR051052">
    <property type="entry name" value="Diverse_substrate_MTase"/>
</dbReference>
<dbReference type="EMBL" id="MN448296">
    <property type="protein sequence ID" value="QFG75005.1"/>
    <property type="molecule type" value="Genomic_DNA"/>
</dbReference>
<keyword evidence="3" id="KW-0472">Membrane</keyword>
<dbReference type="Pfam" id="PF13847">
    <property type="entry name" value="Methyltransf_31"/>
    <property type="match status" value="1"/>
</dbReference>
<dbReference type="Gene3D" id="3.40.50.150">
    <property type="entry name" value="Vaccinia Virus protein VP39"/>
    <property type="match status" value="1"/>
</dbReference>
<keyword evidence="2 5" id="KW-0808">Transferase</keyword>
<dbReference type="CDD" id="cd02440">
    <property type="entry name" value="AdoMet_MTases"/>
    <property type="match status" value="1"/>
</dbReference>
<dbReference type="GO" id="GO:0032259">
    <property type="term" value="P:methylation"/>
    <property type="evidence" value="ECO:0007669"/>
    <property type="project" value="UniProtKB-KW"/>
</dbReference>
<evidence type="ECO:0000256" key="3">
    <source>
        <dbReference type="SAM" id="Phobius"/>
    </source>
</evidence>
<reference evidence="5" key="1">
    <citation type="journal article" date="2019" name="Philos. Trans. R. Soc. Lond., B, Biol. Sci.">
        <title>Targeted metagenomic recovery of four divergent viruses reveals shared and distinctive characteristics of giant viruses of marine eukaryotes.</title>
        <authorList>
            <person name="Needham D.M."/>
            <person name="Poirier C."/>
            <person name="Hehenberger E."/>
            <person name="Jimenez V."/>
            <person name="Swalwell J.E."/>
            <person name="Santoro A.E."/>
            <person name="Worden A.Z."/>
        </authorList>
    </citation>
    <scope>NUCLEOTIDE SEQUENCE</scope>
    <source>
        <strain evidence="5">OPacV-421</strain>
    </source>
</reference>
<evidence type="ECO:0000256" key="1">
    <source>
        <dbReference type="ARBA" id="ARBA00022603"/>
    </source>
</evidence>
<dbReference type="PANTHER" id="PTHR44942:SF4">
    <property type="entry name" value="METHYLTRANSFERASE TYPE 11 DOMAIN-CONTAINING PROTEIN"/>
    <property type="match status" value="1"/>
</dbReference>
<dbReference type="InterPro" id="IPR029063">
    <property type="entry name" value="SAM-dependent_MTases_sf"/>
</dbReference>
<evidence type="ECO:0000259" key="4">
    <source>
        <dbReference type="Pfam" id="PF13847"/>
    </source>
</evidence>
<dbReference type="PANTHER" id="PTHR44942">
    <property type="entry name" value="METHYLTRANSF_11 DOMAIN-CONTAINING PROTEIN"/>
    <property type="match status" value="1"/>
</dbReference>
<accession>A0A5J6VLH4</accession>
<evidence type="ECO:0000256" key="2">
    <source>
        <dbReference type="ARBA" id="ARBA00022679"/>
    </source>
</evidence>
<name>A0A5J6VLH4_9VIRU</name>
<evidence type="ECO:0000313" key="5">
    <source>
        <dbReference type="EMBL" id="QFG75005.1"/>
    </source>
</evidence>
<keyword evidence="3" id="KW-0812">Transmembrane</keyword>
<keyword evidence="3" id="KW-1133">Transmembrane helix</keyword>